<reference evidence="3 4" key="1">
    <citation type="submission" date="2019-01" db="EMBL/GenBank/DDBJ databases">
        <authorList>
            <person name="Ferrante I. M."/>
        </authorList>
    </citation>
    <scope>NUCLEOTIDE SEQUENCE [LARGE SCALE GENOMIC DNA]</scope>
    <source>
        <strain evidence="3 4">B856</strain>
    </source>
</reference>
<proteinExistence type="predicted"/>
<evidence type="ECO:0000259" key="2">
    <source>
        <dbReference type="Pfam" id="PF04187"/>
    </source>
</evidence>
<organism evidence="3 4">
    <name type="scientific">Pseudo-nitzschia multistriata</name>
    <dbReference type="NCBI Taxonomy" id="183589"/>
    <lineage>
        <taxon>Eukaryota</taxon>
        <taxon>Sar</taxon>
        <taxon>Stramenopiles</taxon>
        <taxon>Ochrophyta</taxon>
        <taxon>Bacillariophyta</taxon>
        <taxon>Bacillariophyceae</taxon>
        <taxon>Bacillariophycidae</taxon>
        <taxon>Bacillariales</taxon>
        <taxon>Bacillariaceae</taxon>
        <taxon>Pseudo-nitzschia</taxon>
    </lineage>
</organism>
<evidence type="ECO:0000313" key="3">
    <source>
        <dbReference type="EMBL" id="VEU43032.1"/>
    </source>
</evidence>
<feature type="signal peptide" evidence="1">
    <location>
        <begin position="1"/>
        <end position="22"/>
    </location>
</feature>
<protein>
    <recommendedName>
        <fullName evidence="2">Haem-binding uptake Tiki superfamily ChaN domain-containing protein</fullName>
    </recommendedName>
</protein>
<evidence type="ECO:0000256" key="1">
    <source>
        <dbReference type="SAM" id="SignalP"/>
    </source>
</evidence>
<dbReference type="EMBL" id="CAACVS010000508">
    <property type="protein sequence ID" value="VEU43032.1"/>
    <property type="molecule type" value="Genomic_DNA"/>
</dbReference>
<accession>A0A448ZLW4</accession>
<dbReference type="SUPFAM" id="SSF159501">
    <property type="entry name" value="EreA/ChaN-like"/>
    <property type="match status" value="1"/>
</dbReference>
<evidence type="ECO:0000313" key="4">
    <source>
        <dbReference type="Proteomes" id="UP000291116"/>
    </source>
</evidence>
<dbReference type="OrthoDB" id="44523at2759"/>
<keyword evidence="1" id="KW-0732">Signal</keyword>
<keyword evidence="4" id="KW-1185">Reference proteome</keyword>
<feature type="domain" description="Haem-binding uptake Tiki superfamily ChaN" evidence="2">
    <location>
        <begin position="208"/>
        <end position="388"/>
    </location>
</feature>
<name>A0A448ZLW4_9STRA</name>
<dbReference type="Pfam" id="PF04187">
    <property type="entry name" value="Cofac_haem_bdg"/>
    <property type="match status" value="1"/>
</dbReference>
<sequence length="478" mass="51428">MGKHALVLTVVLALAQTECCLGFQLARETHLPLSLASGLSKNDEPSNDNGCVSGLCNSELSRRDACRSVVGTALTMSSALLGGADPVFATKEDENGFAPAVRPTAYRVDSTIPPTLLPLSSARKEKATLKALGGGSGTDKEEIKIDTLNLNNFMNKLVFGSIDFVSQTVSQSKDESKVGPGYASFVCMGMPSKTTSNDIDLATSLMGSILQSRREELATGLGLSFCPMSSQPALDAFTKSGDESTLQSALKGAGVGSETIDLYMPLIRYAKSKSVDFLALSPEFQDIEAARTKGLASVDFERRKSYVLDPEGFISMTQDPRYKLYTDRSLLKDFEPTNSEDNIKGFFAERIFVHEAGASAVAKYTVNKPESMVVMISPISDVRYLQGINGRIPRVFGSLVEKNNANGVNSQTVTNKVSDNAVTTILLNPTALDTLSAGEKLRLEIGTGPDTIDYQSKIADYIWFSSSPKVSLIPRLMN</sequence>
<dbReference type="AlphaFoldDB" id="A0A448ZLW4"/>
<dbReference type="Proteomes" id="UP000291116">
    <property type="component" value="Unassembled WGS sequence"/>
</dbReference>
<gene>
    <name evidence="3" type="ORF">PSNMU_V1.4_AUG-EV-PASAV3_0100310</name>
</gene>
<dbReference type="InterPro" id="IPR007314">
    <property type="entry name" value="Cofac_haem-bd_dom"/>
</dbReference>
<feature type="chain" id="PRO_5019341112" description="Haem-binding uptake Tiki superfamily ChaN domain-containing protein" evidence="1">
    <location>
        <begin position="23"/>
        <end position="478"/>
    </location>
</feature>